<geneLocation type="plasmid" evidence="1 2">
    <name>pEPSC1</name>
</geneLocation>
<name>A0AAD1K576_LACLC</name>
<organism evidence="1 2">
    <name type="scientific">Lactococcus lactis subsp. cremoris</name>
    <name type="common">Streptococcus cremoris</name>
    <dbReference type="NCBI Taxonomy" id="1359"/>
    <lineage>
        <taxon>Bacteria</taxon>
        <taxon>Bacillati</taxon>
        <taxon>Bacillota</taxon>
        <taxon>Bacilli</taxon>
        <taxon>Lactobacillales</taxon>
        <taxon>Streptococcaceae</taxon>
        <taxon>Lactococcus</taxon>
    </lineage>
</organism>
<keyword evidence="1" id="KW-0614">Plasmid</keyword>
<sequence length="62" mass="7127">MRIIIVIKLFDVFKARELNFLNGVISSAINFSMFKILEKDLSDGITIRISRLGVRSKQLMLI</sequence>
<dbReference type="AlphaFoldDB" id="A0AAD1K576"/>
<dbReference type="EMBL" id="AP024223">
    <property type="protein sequence ID" value="BCO07319.1"/>
    <property type="molecule type" value="Genomic_DNA"/>
</dbReference>
<gene>
    <name evidence="1" type="ORF">LLC_25590</name>
</gene>
<protein>
    <submittedName>
        <fullName evidence="1">Uncharacterized protein</fullName>
    </submittedName>
</protein>
<proteinExistence type="predicted"/>
<dbReference type="Proteomes" id="UP000595253">
    <property type="component" value="Plasmid pEPSC1"/>
</dbReference>
<evidence type="ECO:0000313" key="1">
    <source>
        <dbReference type="EMBL" id="BCO07319.1"/>
    </source>
</evidence>
<evidence type="ECO:0000313" key="2">
    <source>
        <dbReference type="Proteomes" id="UP000595253"/>
    </source>
</evidence>
<accession>A0AAD1K576</accession>
<reference evidence="1 2" key="1">
    <citation type="submission" date="2020-12" db="EMBL/GenBank/DDBJ databases">
        <title>Complete genome sequence of lactococcus lactis subsp. cremoris strain EPSC and strain G3-2.</title>
        <authorList>
            <person name="Kita K."/>
            <person name="Ishikawa S."/>
        </authorList>
    </citation>
    <scope>NUCLEOTIDE SEQUENCE [LARGE SCALE GENOMIC DNA]</scope>
    <source>
        <strain evidence="1 2">EPSC</strain>
        <plasmid evidence="1 2">pEPSC1</plasmid>
    </source>
</reference>